<dbReference type="RefSeq" id="WP_335960088.1">
    <property type="nucleotide sequence ID" value="NZ_JAXBLX010000008.1"/>
</dbReference>
<dbReference type="CDD" id="cd03379">
    <property type="entry name" value="beta_CA_cladeD"/>
    <property type="match status" value="1"/>
</dbReference>
<dbReference type="EC" id="4.2.1.1" evidence="3"/>
<reference evidence="7 8" key="1">
    <citation type="submission" date="2024-09" db="EMBL/GenBank/DDBJ databases">
        <authorList>
            <person name="Sun Q."/>
            <person name="Mori K."/>
        </authorList>
    </citation>
    <scope>NUCLEOTIDE SEQUENCE [LARGE SCALE GENOMIC DNA]</scope>
    <source>
        <strain evidence="7 8">NCAIM B.02610</strain>
    </source>
</reference>
<keyword evidence="5" id="KW-0862">Zinc</keyword>
<evidence type="ECO:0000256" key="5">
    <source>
        <dbReference type="ARBA" id="ARBA00022833"/>
    </source>
</evidence>
<dbReference type="Pfam" id="PF00484">
    <property type="entry name" value="Pro_CA"/>
    <property type="match status" value="1"/>
</dbReference>
<proteinExistence type="inferred from homology"/>
<dbReference type="PANTHER" id="PTHR43175">
    <property type="entry name" value="CARBONIC ANHYDRASE"/>
    <property type="match status" value="1"/>
</dbReference>
<dbReference type="Proteomes" id="UP001589838">
    <property type="component" value="Unassembled WGS sequence"/>
</dbReference>
<dbReference type="InterPro" id="IPR001765">
    <property type="entry name" value="Carbonic_anhydrase"/>
</dbReference>
<evidence type="ECO:0000256" key="1">
    <source>
        <dbReference type="ARBA" id="ARBA00001947"/>
    </source>
</evidence>
<evidence type="ECO:0000256" key="6">
    <source>
        <dbReference type="ARBA" id="ARBA00048348"/>
    </source>
</evidence>
<dbReference type="SUPFAM" id="SSF53056">
    <property type="entry name" value="beta-carbonic anhydrase, cab"/>
    <property type="match status" value="1"/>
</dbReference>
<dbReference type="SMART" id="SM00947">
    <property type="entry name" value="Pro_CA"/>
    <property type="match status" value="1"/>
</dbReference>
<sequence length="190" mass="20905">MSLLSSILDHNEQFVTSKHYERFQTTKFPNKRVVILTCMDTRLLELLPAALNVKNGDAKIIKNAGAVISHPFGSIMRSILVGIYELQADEVMVVGHHGCGMTGLEASSVLKKAEANGVDMKTIETLEFSGVDIKSFLTGFDKVEDNVQHSVRMIKHHPLLPKHVPVHGLVICPDTGKLDLLVDGYQTTTT</sequence>
<evidence type="ECO:0000256" key="4">
    <source>
        <dbReference type="ARBA" id="ARBA00022723"/>
    </source>
</evidence>
<dbReference type="Gene3D" id="3.40.1050.10">
    <property type="entry name" value="Carbonic anhydrase"/>
    <property type="match status" value="1"/>
</dbReference>
<dbReference type="PANTHER" id="PTHR43175:SF3">
    <property type="entry name" value="CARBON DISULFIDE HYDROLASE"/>
    <property type="match status" value="1"/>
</dbReference>
<evidence type="ECO:0000313" key="7">
    <source>
        <dbReference type="EMBL" id="MFC0473184.1"/>
    </source>
</evidence>
<comment type="catalytic activity">
    <reaction evidence="6">
        <text>hydrogencarbonate + H(+) = CO2 + H2O</text>
        <dbReference type="Rhea" id="RHEA:10748"/>
        <dbReference type="ChEBI" id="CHEBI:15377"/>
        <dbReference type="ChEBI" id="CHEBI:15378"/>
        <dbReference type="ChEBI" id="CHEBI:16526"/>
        <dbReference type="ChEBI" id="CHEBI:17544"/>
        <dbReference type="EC" id="4.2.1.1"/>
    </reaction>
</comment>
<name>A0ABV6KIL8_9BACI</name>
<evidence type="ECO:0000256" key="3">
    <source>
        <dbReference type="ARBA" id="ARBA00012925"/>
    </source>
</evidence>
<protein>
    <recommendedName>
        <fullName evidence="3">carbonic anhydrase</fullName>
        <ecNumber evidence="3">4.2.1.1</ecNumber>
    </recommendedName>
</protein>
<gene>
    <name evidence="7" type="ORF">ACFFHM_22470</name>
</gene>
<accession>A0ABV6KIL8</accession>
<dbReference type="EMBL" id="JBHLUX010000092">
    <property type="protein sequence ID" value="MFC0473184.1"/>
    <property type="molecule type" value="Genomic_DNA"/>
</dbReference>
<evidence type="ECO:0000256" key="2">
    <source>
        <dbReference type="ARBA" id="ARBA00006217"/>
    </source>
</evidence>
<evidence type="ECO:0000313" key="8">
    <source>
        <dbReference type="Proteomes" id="UP001589838"/>
    </source>
</evidence>
<dbReference type="InterPro" id="IPR036874">
    <property type="entry name" value="Carbonic_anhydrase_sf"/>
</dbReference>
<organism evidence="7 8">
    <name type="scientific">Halalkalibacter kiskunsagensis</name>
    <dbReference type="NCBI Taxonomy" id="1548599"/>
    <lineage>
        <taxon>Bacteria</taxon>
        <taxon>Bacillati</taxon>
        <taxon>Bacillota</taxon>
        <taxon>Bacilli</taxon>
        <taxon>Bacillales</taxon>
        <taxon>Bacillaceae</taxon>
        <taxon>Halalkalibacter</taxon>
    </lineage>
</organism>
<keyword evidence="8" id="KW-1185">Reference proteome</keyword>
<comment type="cofactor">
    <cofactor evidence="1">
        <name>Zn(2+)</name>
        <dbReference type="ChEBI" id="CHEBI:29105"/>
    </cofactor>
</comment>
<comment type="similarity">
    <text evidence="2">Belongs to the beta-class carbonic anhydrase family.</text>
</comment>
<comment type="caution">
    <text evidence="7">The sequence shown here is derived from an EMBL/GenBank/DDBJ whole genome shotgun (WGS) entry which is preliminary data.</text>
</comment>
<keyword evidence="4" id="KW-0479">Metal-binding</keyword>